<accession>A0AAV3PPL8</accession>
<dbReference type="Proteomes" id="UP001454036">
    <property type="component" value="Unassembled WGS sequence"/>
</dbReference>
<dbReference type="EMBL" id="BAABME010002227">
    <property type="protein sequence ID" value="GAA0153674.1"/>
    <property type="molecule type" value="Genomic_DNA"/>
</dbReference>
<evidence type="ECO:0000313" key="3">
    <source>
        <dbReference type="Proteomes" id="UP001454036"/>
    </source>
</evidence>
<gene>
    <name evidence="2" type="ORF">LIER_11852</name>
</gene>
<name>A0AAV3PPL8_LITER</name>
<feature type="compositionally biased region" description="Basic and acidic residues" evidence="1">
    <location>
        <begin position="33"/>
        <end position="52"/>
    </location>
</feature>
<evidence type="ECO:0000256" key="1">
    <source>
        <dbReference type="SAM" id="MobiDB-lite"/>
    </source>
</evidence>
<evidence type="ECO:0000313" key="2">
    <source>
        <dbReference type="EMBL" id="GAA0153674.1"/>
    </source>
</evidence>
<keyword evidence="3" id="KW-1185">Reference proteome</keyword>
<protein>
    <submittedName>
        <fullName evidence="2">Uncharacterized protein</fullName>
    </submittedName>
</protein>
<feature type="compositionally biased region" description="Polar residues" evidence="1">
    <location>
        <begin position="68"/>
        <end position="79"/>
    </location>
</feature>
<sequence>MSGNNVQVNNETHIPSLSNLPNEQNIPQYPPDVKTEIQRRVNERWERKRERTIQSSRYTHHSRDRNMSENSEAHSAQHNPQERRHRATTVPMAEPATQSYDATQKLQKELQEMTEMIKALNPIVASSRACKTKMSFTDILDAVPLPKGFVLPQYT</sequence>
<proteinExistence type="predicted"/>
<comment type="caution">
    <text evidence="2">The sequence shown here is derived from an EMBL/GenBank/DDBJ whole genome shotgun (WGS) entry which is preliminary data.</text>
</comment>
<feature type="region of interest" description="Disordered" evidence="1">
    <location>
        <begin position="1"/>
        <end position="100"/>
    </location>
</feature>
<dbReference type="AlphaFoldDB" id="A0AAV3PPL8"/>
<organism evidence="2 3">
    <name type="scientific">Lithospermum erythrorhizon</name>
    <name type="common">Purple gromwell</name>
    <name type="synonym">Lithospermum officinale var. erythrorhizon</name>
    <dbReference type="NCBI Taxonomy" id="34254"/>
    <lineage>
        <taxon>Eukaryota</taxon>
        <taxon>Viridiplantae</taxon>
        <taxon>Streptophyta</taxon>
        <taxon>Embryophyta</taxon>
        <taxon>Tracheophyta</taxon>
        <taxon>Spermatophyta</taxon>
        <taxon>Magnoliopsida</taxon>
        <taxon>eudicotyledons</taxon>
        <taxon>Gunneridae</taxon>
        <taxon>Pentapetalae</taxon>
        <taxon>asterids</taxon>
        <taxon>lamiids</taxon>
        <taxon>Boraginales</taxon>
        <taxon>Boraginaceae</taxon>
        <taxon>Boraginoideae</taxon>
        <taxon>Lithospermeae</taxon>
        <taxon>Lithospermum</taxon>
    </lineage>
</organism>
<reference evidence="2 3" key="1">
    <citation type="submission" date="2024-01" db="EMBL/GenBank/DDBJ databases">
        <title>The complete chloroplast genome sequence of Lithospermum erythrorhizon: insights into the phylogenetic relationship among Boraginaceae species and the maternal lineages of purple gromwells.</title>
        <authorList>
            <person name="Okada T."/>
            <person name="Watanabe K."/>
        </authorList>
    </citation>
    <scope>NUCLEOTIDE SEQUENCE [LARGE SCALE GENOMIC DNA]</scope>
</reference>
<feature type="compositionally biased region" description="Polar residues" evidence="1">
    <location>
        <begin position="1"/>
        <end position="27"/>
    </location>
</feature>